<dbReference type="Gene3D" id="3.30.420.40">
    <property type="match status" value="2"/>
</dbReference>
<dbReference type="InterPro" id="IPR050696">
    <property type="entry name" value="FtsA/MreB"/>
</dbReference>
<dbReference type="EMBL" id="CP060394">
    <property type="protein sequence ID" value="QNI34992.1"/>
    <property type="molecule type" value="Genomic_DNA"/>
</dbReference>
<dbReference type="InterPro" id="IPR043129">
    <property type="entry name" value="ATPase_NBD"/>
</dbReference>
<dbReference type="SUPFAM" id="SSF53067">
    <property type="entry name" value="Actin-like ATPase domain"/>
    <property type="match status" value="1"/>
</dbReference>
<reference evidence="1 2" key="1">
    <citation type="submission" date="2020-08" db="EMBL/GenBank/DDBJ databases">
        <title>Edaphobacter telluris sp. nov. and Acidobacterium dinghuensis sp. nov., two acidobacteria isolated from forest soil.</title>
        <authorList>
            <person name="Fu J."/>
            <person name="Qiu L."/>
        </authorList>
    </citation>
    <scope>NUCLEOTIDE SEQUENCE [LARGE SCALE GENOMIC DNA]</scope>
    <source>
        <strain evidence="1">4Y35</strain>
    </source>
</reference>
<protein>
    <recommendedName>
        <fullName evidence="3">Type IV pilus assembly protein PilM</fullName>
    </recommendedName>
</protein>
<dbReference type="PANTHER" id="PTHR32432:SF3">
    <property type="entry name" value="ETHANOLAMINE UTILIZATION PROTEIN EUTJ"/>
    <property type="match status" value="1"/>
</dbReference>
<keyword evidence="2" id="KW-1185">Reference proteome</keyword>
<evidence type="ECO:0000313" key="2">
    <source>
        <dbReference type="Proteomes" id="UP000515312"/>
    </source>
</evidence>
<organism evidence="1 2">
    <name type="scientific">Alloacidobacterium dinghuense</name>
    <dbReference type="NCBI Taxonomy" id="2763107"/>
    <lineage>
        <taxon>Bacteria</taxon>
        <taxon>Pseudomonadati</taxon>
        <taxon>Acidobacteriota</taxon>
        <taxon>Terriglobia</taxon>
        <taxon>Terriglobales</taxon>
        <taxon>Acidobacteriaceae</taxon>
        <taxon>Alloacidobacterium</taxon>
    </lineage>
</organism>
<dbReference type="KEGG" id="adin:H7849_14255"/>
<name>A0A7G8BR22_9BACT</name>
<sequence>MIPVKVQRPRLACDLTPEGVVAARLGDAEQTTTAFAPLFSGALIPGLKTPNIVDKAAVVAALKRALDALEPRDKRLTIVVPDAAARVLILDFDTLPAKLAEALPVIRFRLRKLVPFDVDDAAISYQIMQQTTEEIRALVTVIPHAVLVEYEEAVRLAGYEPGVVLPSTLASLAGLVQSEPALLVNQNGNSVTTAITRGDELLLHRTIELPGAQAQRDEEIRHAVTVSIAYFEDTLASVPDAVFYAGPGGSQELVRVLELEQFRIRDLVSAANAGNGNTVPKGLMAGVSGALAS</sequence>
<dbReference type="Gene3D" id="3.30.1490.300">
    <property type="match status" value="1"/>
</dbReference>
<dbReference type="AlphaFoldDB" id="A0A7G8BR22"/>
<evidence type="ECO:0008006" key="3">
    <source>
        <dbReference type="Google" id="ProtNLM"/>
    </source>
</evidence>
<evidence type="ECO:0000313" key="1">
    <source>
        <dbReference type="EMBL" id="QNI34992.1"/>
    </source>
</evidence>
<proteinExistence type="predicted"/>
<dbReference type="Proteomes" id="UP000515312">
    <property type="component" value="Chromosome"/>
</dbReference>
<accession>A0A7G8BR22</accession>
<gene>
    <name evidence="1" type="ORF">H7849_14255</name>
</gene>
<dbReference type="PANTHER" id="PTHR32432">
    <property type="entry name" value="CELL DIVISION PROTEIN FTSA-RELATED"/>
    <property type="match status" value="1"/>
</dbReference>